<dbReference type="InterPro" id="IPR057601">
    <property type="entry name" value="Oar-like_b-barrel"/>
</dbReference>
<dbReference type="PANTHER" id="PTHR30069:SF46">
    <property type="entry name" value="OAR PROTEIN"/>
    <property type="match status" value="1"/>
</dbReference>
<dbReference type="OrthoDB" id="97893at2"/>
<proteinExistence type="predicted"/>
<dbReference type="AlphaFoldDB" id="A0A4Q1S8Z0"/>
<keyword evidence="5" id="KW-1185">Reference proteome</keyword>
<accession>A0A4Q1S8Z0</accession>
<dbReference type="Gene3D" id="2.60.40.1120">
    <property type="entry name" value="Carboxypeptidase-like, regulatory domain"/>
    <property type="match status" value="1"/>
</dbReference>
<dbReference type="Pfam" id="PF13620">
    <property type="entry name" value="CarboxypepD_reg"/>
    <property type="match status" value="1"/>
</dbReference>
<feature type="chain" id="PRO_5020509161" description="TonB-dependent transporter Oar-like beta-barrel domain-containing protein" evidence="2">
    <location>
        <begin position="38"/>
        <end position="1254"/>
    </location>
</feature>
<dbReference type="GO" id="GO:0044718">
    <property type="term" value="P:siderophore transmembrane transport"/>
    <property type="evidence" value="ECO:0007669"/>
    <property type="project" value="TreeGrafter"/>
</dbReference>
<dbReference type="SUPFAM" id="SSF49464">
    <property type="entry name" value="Carboxypeptidase regulatory domain-like"/>
    <property type="match status" value="1"/>
</dbReference>
<evidence type="ECO:0000256" key="2">
    <source>
        <dbReference type="SAM" id="SignalP"/>
    </source>
</evidence>
<evidence type="ECO:0000256" key="1">
    <source>
        <dbReference type="SAM" id="MobiDB-lite"/>
    </source>
</evidence>
<evidence type="ECO:0000259" key="3">
    <source>
        <dbReference type="Pfam" id="PF25183"/>
    </source>
</evidence>
<feature type="signal peptide" evidence="2">
    <location>
        <begin position="1"/>
        <end position="37"/>
    </location>
</feature>
<feature type="compositionally biased region" description="Polar residues" evidence="1">
    <location>
        <begin position="1209"/>
        <end position="1221"/>
    </location>
</feature>
<organism evidence="4 5">
    <name type="scientific">Silvibacterium dinghuense</name>
    <dbReference type="NCBI Taxonomy" id="1560006"/>
    <lineage>
        <taxon>Bacteria</taxon>
        <taxon>Pseudomonadati</taxon>
        <taxon>Acidobacteriota</taxon>
        <taxon>Terriglobia</taxon>
        <taxon>Terriglobales</taxon>
        <taxon>Acidobacteriaceae</taxon>
        <taxon>Silvibacterium</taxon>
    </lineage>
</organism>
<dbReference type="EMBL" id="SDMK01000005">
    <property type="protein sequence ID" value="RXS93365.1"/>
    <property type="molecule type" value="Genomic_DNA"/>
</dbReference>
<comment type="caution">
    <text evidence="4">The sequence shown here is derived from an EMBL/GenBank/DDBJ whole genome shotgun (WGS) entry which is preliminary data.</text>
</comment>
<name>A0A4Q1S8Z0_9BACT</name>
<dbReference type="GO" id="GO:0015344">
    <property type="term" value="F:siderophore uptake transmembrane transporter activity"/>
    <property type="evidence" value="ECO:0007669"/>
    <property type="project" value="TreeGrafter"/>
</dbReference>
<feature type="domain" description="TonB-dependent transporter Oar-like beta-barrel" evidence="3">
    <location>
        <begin position="258"/>
        <end position="1179"/>
    </location>
</feature>
<evidence type="ECO:0000313" key="5">
    <source>
        <dbReference type="Proteomes" id="UP000290253"/>
    </source>
</evidence>
<dbReference type="RefSeq" id="WP_129209908.1">
    <property type="nucleotide sequence ID" value="NZ_BMGU01000002.1"/>
</dbReference>
<evidence type="ECO:0000313" key="4">
    <source>
        <dbReference type="EMBL" id="RXS93365.1"/>
    </source>
</evidence>
<dbReference type="Proteomes" id="UP000290253">
    <property type="component" value="Unassembled WGS sequence"/>
</dbReference>
<dbReference type="PANTHER" id="PTHR30069">
    <property type="entry name" value="TONB-DEPENDENT OUTER MEMBRANE RECEPTOR"/>
    <property type="match status" value="1"/>
</dbReference>
<feature type="region of interest" description="Disordered" evidence="1">
    <location>
        <begin position="1201"/>
        <end position="1221"/>
    </location>
</feature>
<gene>
    <name evidence="4" type="ORF">ESZ00_18625</name>
</gene>
<reference evidence="4 5" key="1">
    <citation type="journal article" date="2016" name="Int. J. Syst. Evol. Microbiol.">
        <title>Acidipila dinghuensis sp. nov., an acidobacterium isolated from forest soil.</title>
        <authorList>
            <person name="Jiang Y.W."/>
            <person name="Wang J."/>
            <person name="Chen M.H."/>
            <person name="Lv Y.Y."/>
            <person name="Qiu L.H."/>
        </authorList>
    </citation>
    <scope>NUCLEOTIDE SEQUENCE [LARGE SCALE GENOMIC DNA]</scope>
    <source>
        <strain evidence="4 5">DHOF10</strain>
    </source>
</reference>
<protein>
    <recommendedName>
        <fullName evidence="3">TonB-dependent transporter Oar-like beta-barrel domain-containing protein</fullName>
    </recommendedName>
</protein>
<dbReference type="InterPro" id="IPR039426">
    <property type="entry name" value="TonB-dep_rcpt-like"/>
</dbReference>
<dbReference type="Pfam" id="PF25183">
    <property type="entry name" value="OMP_b-brl_4"/>
    <property type="match status" value="1"/>
</dbReference>
<sequence length="1254" mass="133600">MHSTFPGGSVCTKRGRFCTFVLALLAVLLALPLGLHAQQYSGSIVGTVTDATGAAIPGATITVVNTGTGDKSEQKSGAQGEFTFPQLPIGTYEVHVKQGNFKEYVETGVIVHTSTNTSVNALMQVGSQSETVTVAADAVQVETTSATVGEVVGGTQVRELPLNGENFVGLTQLSPGVSAAQGANFVGKGLDGGVNFSVNGNPYNYNLFLVDGVNNNDVGSGRTILIYPSVDTIAEFKMIRNSYGPEYGQAAGAIISITTRSGQNQFHAGAFYSGRNDALDANNWYANHDGLGKSKERRDDYGYNISGPIIRDKLFFWWNQEWNKEIQGVPLSACVPTAAEEGGDFSAAQTGTSSGVAVDQCGAKIPTIPTYAQTAGNSLKIASPDAAGLLIAQFYPTGSSTVNGAGNNYSNLINNHLNWREWNVRGDYNVTKRNVVTLRWTDDSWVNPAPNDGSPFWGESDFPTVDSTWEQPSRSIMAKLTSTISDTLVNDVEFGFGQNRIITTLEGTKSNIVPELQSAYPTTFPTSIKQKDEFFGGGSLSPYGYVGGSSGYSEGQTSIENIAPYGNHEDIYTVQDNLSKVWGNHVIKTGILLGFSEKVESNGAGADRPGLPTTCTITDSVYCYDTNNELATILLPGTGTNAQVFSNISENSIDGIADVHWRDIEPYLGDSWKLNRRITLNYGFRWSIYREPFGGSGSGNTNAAYDSGGNYANQWANWSLANWSASEATANPSDACNGILIVPGTTPCANQAKFMAGLGVSLPLSSGTKGPNSALVQQNMHSVAPRVGIAWDVFGDGKTAVRAGAGQFYQREIVGIAENLARNAPFVLNVNTNRSMDTVTPITSAAVSPSANKDTGGFIPNSWQWNLSIEQSLARNTTFQLGYVGNTGMHLTSMRDANAVTDNNWLDAAFASGSAQDVYRPAFNFGEIGGFARGGHASYHSLQALFRSQVGPSTFQAAYTWGHSIGNVELDNSSGSVNQQAITDQYNPGLDKGNTNINRPNIFVANEVLFLPKLTQYNHLMQQTLGGWELNSIFTMAQGSSFSVFTNGVTGACTNYYPWNYSDQSLAGTCVPGYSSALSALVGTGYTSNQRPLVTSTACDEGKNGPNLLNWSHFTLVGYQIGSFPSNLAPRGGCYGAPNTNVDAQLAKNWTIKEKLRIKFSMDFFDLFNHPNFNSSNLEAAAFTSSSGVYCGGATAASPGSSANPSGYTGPTGQPCSTTNNVISSASTPTGYAAAGTENLNQGRNLQYSLRLTF</sequence>
<keyword evidence="2" id="KW-0732">Signal</keyword>
<dbReference type="InterPro" id="IPR008969">
    <property type="entry name" value="CarboxyPept-like_regulatory"/>
</dbReference>
<dbReference type="SUPFAM" id="SSF56935">
    <property type="entry name" value="Porins"/>
    <property type="match status" value="1"/>
</dbReference>
<dbReference type="GO" id="GO:0009279">
    <property type="term" value="C:cell outer membrane"/>
    <property type="evidence" value="ECO:0007669"/>
    <property type="project" value="TreeGrafter"/>
</dbReference>